<organism evidence="2 3">
    <name type="scientific">Sphingobacterium multivorum</name>
    <dbReference type="NCBI Taxonomy" id="28454"/>
    <lineage>
        <taxon>Bacteria</taxon>
        <taxon>Pseudomonadati</taxon>
        <taxon>Bacteroidota</taxon>
        <taxon>Sphingobacteriia</taxon>
        <taxon>Sphingobacteriales</taxon>
        <taxon>Sphingobacteriaceae</taxon>
        <taxon>Sphingobacterium</taxon>
    </lineage>
</organism>
<dbReference type="PANTHER" id="PTHR43433">
    <property type="entry name" value="HYDROLASE, ALPHA/BETA FOLD FAMILY PROTEIN"/>
    <property type="match status" value="1"/>
</dbReference>
<evidence type="ECO:0000259" key="1">
    <source>
        <dbReference type="Pfam" id="PF00561"/>
    </source>
</evidence>
<dbReference type="GeneID" id="97180010"/>
<dbReference type="AlphaFoldDB" id="A0A2X2LM91"/>
<sequence>MREIESKSGYAPANGIKLYYEIFGTGKPLVLIHGGGSSGFSDFEETVKRLHDQYQLILIDLQNHGRSDHRSSAETFEQDAKDILAVLDFLSIGKASFFGFSNGATTLLKFATMYPDKVEKLIAASGNTKREGLLDGFFESMEASTINDMPPFLKENFMKLNPDPEKFRNMYEKDSQRMIHFQDFDAEFLTRLTCPVFLLGGDQDVVKTTHLAAMQQQIPAARLLILPANHGNYMMADFNGDVNVELIDFTLKQVQQFLESK</sequence>
<dbReference type="EC" id="3.1.1.24" evidence="2"/>
<protein>
    <submittedName>
        <fullName evidence="2">3-oxoadipate enol-lactonase 2</fullName>
        <ecNumber evidence="2">3.1.1.24</ecNumber>
    </submittedName>
</protein>
<dbReference type="RefSeq" id="WP_112376197.1">
    <property type="nucleotide sequence ID" value="NZ_CP069793.1"/>
</dbReference>
<dbReference type="PANTHER" id="PTHR43433:SF5">
    <property type="entry name" value="AB HYDROLASE-1 DOMAIN-CONTAINING PROTEIN"/>
    <property type="match status" value="1"/>
</dbReference>
<dbReference type="GO" id="GO:0004806">
    <property type="term" value="F:triacylglycerol lipase activity"/>
    <property type="evidence" value="ECO:0007669"/>
    <property type="project" value="TreeGrafter"/>
</dbReference>
<dbReference type="InterPro" id="IPR029058">
    <property type="entry name" value="AB_hydrolase_fold"/>
</dbReference>
<feature type="domain" description="AB hydrolase-1" evidence="1">
    <location>
        <begin position="27"/>
        <end position="230"/>
    </location>
</feature>
<name>A0A2X2LM91_SPHMU</name>
<gene>
    <name evidence="2" type="primary">catD_2</name>
    <name evidence="2" type="ORF">NCTC11343_05170</name>
</gene>
<dbReference type="GO" id="GO:0047570">
    <property type="term" value="F:3-oxoadipate enol-lactonase activity"/>
    <property type="evidence" value="ECO:0007669"/>
    <property type="project" value="UniProtKB-EC"/>
</dbReference>
<dbReference type="Pfam" id="PF00561">
    <property type="entry name" value="Abhydrolase_1"/>
    <property type="match status" value="1"/>
</dbReference>
<dbReference type="InterPro" id="IPR000073">
    <property type="entry name" value="AB_hydrolase_1"/>
</dbReference>
<dbReference type="Gene3D" id="3.40.50.1820">
    <property type="entry name" value="alpha/beta hydrolase"/>
    <property type="match status" value="1"/>
</dbReference>
<accession>A0A2X2LM91</accession>
<evidence type="ECO:0000313" key="3">
    <source>
        <dbReference type="Proteomes" id="UP000251241"/>
    </source>
</evidence>
<dbReference type="SUPFAM" id="SSF53474">
    <property type="entry name" value="alpha/beta-Hydrolases"/>
    <property type="match status" value="1"/>
</dbReference>
<reference evidence="2 3" key="1">
    <citation type="submission" date="2018-06" db="EMBL/GenBank/DDBJ databases">
        <authorList>
            <consortium name="Pathogen Informatics"/>
            <person name="Doyle S."/>
        </authorList>
    </citation>
    <scope>NUCLEOTIDE SEQUENCE [LARGE SCALE GENOMIC DNA]</scope>
    <source>
        <strain evidence="2 3">NCTC11343</strain>
    </source>
</reference>
<dbReference type="GO" id="GO:0046503">
    <property type="term" value="P:glycerolipid catabolic process"/>
    <property type="evidence" value="ECO:0007669"/>
    <property type="project" value="TreeGrafter"/>
</dbReference>
<dbReference type="InterPro" id="IPR050471">
    <property type="entry name" value="AB_hydrolase"/>
</dbReference>
<proteinExistence type="predicted"/>
<evidence type="ECO:0000313" key="2">
    <source>
        <dbReference type="EMBL" id="SPZ94239.1"/>
    </source>
</evidence>
<dbReference type="EMBL" id="UAUU01000011">
    <property type="protein sequence ID" value="SPZ94239.1"/>
    <property type="molecule type" value="Genomic_DNA"/>
</dbReference>
<dbReference type="Proteomes" id="UP000251241">
    <property type="component" value="Unassembled WGS sequence"/>
</dbReference>
<keyword evidence="2" id="KW-0378">Hydrolase</keyword>